<comment type="caution">
    <text evidence="7">The sequence shown here is derived from an EMBL/GenBank/DDBJ whole genome shotgun (WGS) entry which is preliminary data.</text>
</comment>
<dbReference type="Pfam" id="PF07778">
    <property type="entry name" value="CENP-I"/>
    <property type="match status" value="1"/>
</dbReference>
<dbReference type="OrthoDB" id="6347512at2759"/>
<accession>A0A4C1YY37</accession>
<proteinExistence type="inferred from homology"/>
<comment type="similarity">
    <text evidence="3">Belongs to the CENP-I/CTF3 family.</text>
</comment>
<dbReference type="GO" id="GO:0000939">
    <property type="term" value="C:inner kinetochore"/>
    <property type="evidence" value="ECO:0007669"/>
    <property type="project" value="TreeGrafter"/>
</dbReference>
<evidence type="ECO:0000256" key="4">
    <source>
        <dbReference type="ARBA" id="ARBA00022454"/>
    </source>
</evidence>
<evidence type="ECO:0000256" key="1">
    <source>
        <dbReference type="ARBA" id="ARBA00004123"/>
    </source>
</evidence>
<evidence type="ECO:0000256" key="6">
    <source>
        <dbReference type="ARBA" id="ARBA00023328"/>
    </source>
</evidence>
<keyword evidence="6" id="KW-0137">Centromere</keyword>
<dbReference type="GO" id="GO:0000070">
    <property type="term" value="P:mitotic sister chromatid segregation"/>
    <property type="evidence" value="ECO:0007669"/>
    <property type="project" value="TreeGrafter"/>
</dbReference>
<keyword evidence="4" id="KW-0158">Chromosome</keyword>
<dbReference type="InterPro" id="IPR012485">
    <property type="entry name" value="CENP-I"/>
</dbReference>
<evidence type="ECO:0000256" key="5">
    <source>
        <dbReference type="ARBA" id="ARBA00023242"/>
    </source>
</evidence>
<gene>
    <name evidence="7" type="ORF">EVAR_41014_1</name>
</gene>
<organism evidence="7 8">
    <name type="scientific">Eumeta variegata</name>
    <name type="common">Bagworm moth</name>
    <name type="synonym">Eumeta japonica</name>
    <dbReference type="NCBI Taxonomy" id="151549"/>
    <lineage>
        <taxon>Eukaryota</taxon>
        <taxon>Metazoa</taxon>
        <taxon>Ecdysozoa</taxon>
        <taxon>Arthropoda</taxon>
        <taxon>Hexapoda</taxon>
        <taxon>Insecta</taxon>
        <taxon>Pterygota</taxon>
        <taxon>Neoptera</taxon>
        <taxon>Endopterygota</taxon>
        <taxon>Lepidoptera</taxon>
        <taxon>Glossata</taxon>
        <taxon>Ditrysia</taxon>
        <taxon>Tineoidea</taxon>
        <taxon>Psychidae</taxon>
        <taxon>Oiketicinae</taxon>
        <taxon>Eumeta</taxon>
    </lineage>
</organism>
<evidence type="ECO:0000256" key="2">
    <source>
        <dbReference type="ARBA" id="ARBA00004584"/>
    </source>
</evidence>
<dbReference type="EMBL" id="BGZK01001493">
    <property type="protein sequence ID" value="GBP81018.1"/>
    <property type="molecule type" value="Genomic_DNA"/>
</dbReference>
<dbReference type="Proteomes" id="UP000299102">
    <property type="component" value="Unassembled WGS sequence"/>
</dbReference>
<comment type="subcellular location">
    <subcellularLocation>
        <location evidence="2">Chromosome</location>
        <location evidence="2">Centromere</location>
    </subcellularLocation>
    <subcellularLocation>
        <location evidence="1">Nucleus</location>
    </subcellularLocation>
</comment>
<dbReference type="PANTHER" id="PTHR48208">
    <property type="entry name" value="CENTROMERE PROTEIN I"/>
    <property type="match status" value="1"/>
</dbReference>
<sequence>MQFIHVGSKQYAEKESQKKYSDFTNPVSLLAYGLRHELSRPARLRSLLLQDVAVPLLVASPQQHAFMDHDLHYVLSYCFLQDYPYKYEEKSDFLRRLAKFQKVIQQGIPAVTVFLSQFLPFWNEKDFFSEILNLVEWICVEPIEHVLCIVNTLARIFVRAQPMEQLAILRTFTNLYDNLARTSVKKKQYFLNTEVSKTQAEVVYNLSKCINNVCDAALQINPGDLRILWAATDALQCKGRSALRHRALAIDLHPTVCVLALVTPSAVLLEKLAELLLIHWKVVNKQSAHSEDLLALLQACTVDMMNCLWEGRALSKRADGVAFIRMVQNHVDVFIEKLNADQIFSLSSHLGLAPYTYVQFQSINLKDVDRKLLLQMAVSSNFPSLSGLIGKIVDVEQ</sequence>
<dbReference type="GO" id="GO:0005634">
    <property type="term" value="C:nucleus"/>
    <property type="evidence" value="ECO:0007669"/>
    <property type="project" value="UniProtKB-SubCell"/>
</dbReference>
<keyword evidence="8" id="KW-1185">Reference proteome</keyword>
<reference evidence="7 8" key="1">
    <citation type="journal article" date="2019" name="Commun. Biol.">
        <title>The bagworm genome reveals a unique fibroin gene that provides high tensile strength.</title>
        <authorList>
            <person name="Kono N."/>
            <person name="Nakamura H."/>
            <person name="Ohtoshi R."/>
            <person name="Tomita M."/>
            <person name="Numata K."/>
            <person name="Arakawa K."/>
        </authorList>
    </citation>
    <scope>NUCLEOTIDE SEQUENCE [LARGE SCALE GENOMIC DNA]</scope>
</reference>
<keyword evidence="5" id="KW-0539">Nucleus</keyword>
<evidence type="ECO:0000313" key="8">
    <source>
        <dbReference type="Proteomes" id="UP000299102"/>
    </source>
</evidence>
<dbReference type="PANTHER" id="PTHR48208:SF2">
    <property type="entry name" value="CENTROMERE PROTEIN I"/>
    <property type="match status" value="1"/>
</dbReference>
<dbReference type="GO" id="GO:0034080">
    <property type="term" value="P:CENP-A containing chromatin assembly"/>
    <property type="evidence" value="ECO:0007669"/>
    <property type="project" value="TreeGrafter"/>
</dbReference>
<name>A0A4C1YY37_EUMVA</name>
<dbReference type="STRING" id="151549.A0A4C1YY37"/>
<evidence type="ECO:0000313" key="7">
    <source>
        <dbReference type="EMBL" id="GBP81018.1"/>
    </source>
</evidence>
<dbReference type="AlphaFoldDB" id="A0A4C1YY37"/>
<protein>
    <submittedName>
        <fullName evidence="7">Uncharacterized protein</fullName>
    </submittedName>
</protein>
<evidence type="ECO:0000256" key="3">
    <source>
        <dbReference type="ARBA" id="ARBA00005470"/>
    </source>
</evidence>